<dbReference type="AlphaFoldDB" id="A0A401PRC0"/>
<sequence length="61" mass="6596">AGHSTGAVVGLGIIILVVVFVVTGIGVFIFRKSQRRNQNRHGINQNEAFNEDLSAMEPFLG</sequence>
<evidence type="ECO:0000256" key="1">
    <source>
        <dbReference type="SAM" id="MobiDB-lite"/>
    </source>
</evidence>
<name>A0A401PRC0_SCYTO</name>
<organism evidence="3 4">
    <name type="scientific">Scyliorhinus torazame</name>
    <name type="common">Cloudy catshark</name>
    <name type="synonym">Catulus torazame</name>
    <dbReference type="NCBI Taxonomy" id="75743"/>
    <lineage>
        <taxon>Eukaryota</taxon>
        <taxon>Metazoa</taxon>
        <taxon>Chordata</taxon>
        <taxon>Craniata</taxon>
        <taxon>Vertebrata</taxon>
        <taxon>Chondrichthyes</taxon>
        <taxon>Elasmobranchii</taxon>
        <taxon>Galeomorphii</taxon>
        <taxon>Galeoidea</taxon>
        <taxon>Carcharhiniformes</taxon>
        <taxon>Scyliorhinidae</taxon>
        <taxon>Scyliorhinus</taxon>
    </lineage>
</organism>
<keyword evidence="2" id="KW-0812">Transmembrane</keyword>
<keyword evidence="2" id="KW-1133">Transmembrane helix</keyword>
<feature type="transmembrane region" description="Helical" evidence="2">
    <location>
        <begin position="6"/>
        <end position="30"/>
    </location>
</feature>
<keyword evidence="4" id="KW-1185">Reference proteome</keyword>
<evidence type="ECO:0000256" key="2">
    <source>
        <dbReference type="SAM" id="Phobius"/>
    </source>
</evidence>
<dbReference type="Proteomes" id="UP000288216">
    <property type="component" value="Unassembled WGS sequence"/>
</dbReference>
<evidence type="ECO:0000313" key="3">
    <source>
        <dbReference type="EMBL" id="GCB75674.1"/>
    </source>
</evidence>
<reference evidence="3 4" key="1">
    <citation type="journal article" date="2018" name="Nat. Ecol. Evol.">
        <title>Shark genomes provide insights into elasmobranch evolution and the origin of vertebrates.</title>
        <authorList>
            <person name="Hara Y"/>
            <person name="Yamaguchi K"/>
            <person name="Onimaru K"/>
            <person name="Kadota M"/>
            <person name="Koyanagi M"/>
            <person name="Keeley SD"/>
            <person name="Tatsumi K"/>
            <person name="Tanaka K"/>
            <person name="Motone F"/>
            <person name="Kageyama Y"/>
            <person name="Nozu R"/>
            <person name="Adachi N"/>
            <person name="Nishimura O"/>
            <person name="Nakagawa R"/>
            <person name="Tanegashima C"/>
            <person name="Kiyatake I"/>
            <person name="Matsumoto R"/>
            <person name="Murakumo K"/>
            <person name="Nishida K"/>
            <person name="Terakita A"/>
            <person name="Kuratani S"/>
            <person name="Sato K"/>
            <person name="Hyodo S Kuraku.S."/>
        </authorList>
    </citation>
    <scope>NUCLEOTIDE SEQUENCE [LARGE SCALE GENOMIC DNA]</scope>
</reference>
<evidence type="ECO:0000313" key="4">
    <source>
        <dbReference type="Proteomes" id="UP000288216"/>
    </source>
</evidence>
<feature type="non-terminal residue" evidence="3">
    <location>
        <position position="1"/>
    </location>
</feature>
<comment type="caution">
    <text evidence="3">The sequence shown here is derived from an EMBL/GenBank/DDBJ whole genome shotgun (WGS) entry which is preliminary data.</text>
</comment>
<feature type="region of interest" description="Disordered" evidence="1">
    <location>
        <begin position="36"/>
        <end position="61"/>
    </location>
</feature>
<proteinExistence type="predicted"/>
<gene>
    <name evidence="3" type="ORF">scyTo_0019794</name>
</gene>
<dbReference type="EMBL" id="BFAA01015111">
    <property type="protein sequence ID" value="GCB75674.1"/>
    <property type="molecule type" value="Genomic_DNA"/>
</dbReference>
<keyword evidence="2" id="KW-0472">Membrane</keyword>
<protein>
    <submittedName>
        <fullName evidence="3">Uncharacterized protein</fullName>
    </submittedName>
</protein>
<accession>A0A401PRC0</accession>